<dbReference type="Proteomes" id="UP001596002">
    <property type="component" value="Unassembled WGS sequence"/>
</dbReference>
<protein>
    <submittedName>
        <fullName evidence="2">RNHCP domain-containing protein</fullName>
    </submittedName>
</protein>
<evidence type="ECO:0000313" key="3">
    <source>
        <dbReference type="Proteomes" id="UP001596002"/>
    </source>
</evidence>
<name>A0ABV9Q1I6_9BACL</name>
<feature type="domain" description="RNHCP" evidence="1">
    <location>
        <begin position="12"/>
        <end position="93"/>
    </location>
</feature>
<evidence type="ECO:0000313" key="2">
    <source>
        <dbReference type="EMBL" id="MFC4767242.1"/>
    </source>
</evidence>
<evidence type="ECO:0000259" key="1">
    <source>
        <dbReference type="Pfam" id="PF12647"/>
    </source>
</evidence>
<gene>
    <name evidence="2" type="ORF">ACFO8Q_07690</name>
</gene>
<sequence length="109" mass="12264">MSETSKFTVRNEPFTCIWCGVEVQPLAGGCRNHCPECFYSLHLDINPGDRASECKGILEPVDVESHSKKGYMIVHRCKKCGQITRNKAALEDPVQPDSLDRLLELMRNA</sequence>
<comment type="caution">
    <text evidence="2">The sequence shown here is derived from an EMBL/GenBank/DDBJ whole genome shotgun (WGS) entry which is preliminary data.</text>
</comment>
<keyword evidence="3" id="KW-1185">Reference proteome</keyword>
<accession>A0ABV9Q1I6</accession>
<dbReference type="EMBL" id="JBHSHC010000052">
    <property type="protein sequence ID" value="MFC4767242.1"/>
    <property type="molecule type" value="Genomic_DNA"/>
</dbReference>
<dbReference type="Pfam" id="PF12647">
    <property type="entry name" value="RNHCP"/>
    <property type="match status" value="1"/>
</dbReference>
<dbReference type="RefSeq" id="WP_380025168.1">
    <property type="nucleotide sequence ID" value="NZ_JBHSHC010000052.1"/>
</dbReference>
<reference evidence="3" key="1">
    <citation type="journal article" date="2019" name="Int. J. Syst. Evol. Microbiol.">
        <title>The Global Catalogue of Microorganisms (GCM) 10K type strain sequencing project: providing services to taxonomists for standard genome sequencing and annotation.</title>
        <authorList>
            <consortium name="The Broad Institute Genomics Platform"/>
            <consortium name="The Broad Institute Genome Sequencing Center for Infectious Disease"/>
            <person name="Wu L."/>
            <person name="Ma J."/>
        </authorList>
    </citation>
    <scope>NUCLEOTIDE SEQUENCE [LARGE SCALE GENOMIC DNA]</scope>
    <source>
        <strain evidence="3">WYCCWR 12678</strain>
    </source>
</reference>
<dbReference type="InterPro" id="IPR024439">
    <property type="entry name" value="RNHCP"/>
</dbReference>
<organism evidence="2 3">
    <name type="scientific">Effusibacillus consociatus</name>
    <dbReference type="NCBI Taxonomy" id="1117041"/>
    <lineage>
        <taxon>Bacteria</taxon>
        <taxon>Bacillati</taxon>
        <taxon>Bacillota</taxon>
        <taxon>Bacilli</taxon>
        <taxon>Bacillales</taxon>
        <taxon>Alicyclobacillaceae</taxon>
        <taxon>Effusibacillus</taxon>
    </lineage>
</organism>
<proteinExistence type="predicted"/>